<dbReference type="Proteomes" id="UP000249299">
    <property type="component" value="Unassembled WGS sequence"/>
</dbReference>
<protein>
    <recommendedName>
        <fullName evidence="4">DUF3887 domain-containing protein</fullName>
    </recommendedName>
</protein>
<name>A0A327JH49_9HYPH</name>
<dbReference type="AlphaFoldDB" id="A0A327JH49"/>
<proteinExistence type="predicted"/>
<evidence type="ECO:0008006" key="4">
    <source>
        <dbReference type="Google" id="ProtNLM"/>
    </source>
</evidence>
<evidence type="ECO:0000256" key="1">
    <source>
        <dbReference type="SAM" id="SignalP"/>
    </source>
</evidence>
<comment type="caution">
    <text evidence="2">The sequence shown here is derived from an EMBL/GenBank/DDBJ whole genome shotgun (WGS) entry which is preliminary data.</text>
</comment>
<keyword evidence="3" id="KW-1185">Reference proteome</keyword>
<keyword evidence="1" id="KW-0732">Signal</keyword>
<gene>
    <name evidence="2" type="ORF">CH339_18125</name>
</gene>
<sequence>MHCFCRAKLIAFVAVLAWLAVAAVSARADEGTEADARALLTRFLDPAADRAALTGELQPFTEDYTAAYKEPMATRLEQIYANLWGTGVAIGPKPGQTELLVTFATTDQLIAGEPVLAEFPGGYKAVLPHLKPGNAIVRFKFVEPGETIGMAFDGLIHVNGHWVLIPKPWLAVE</sequence>
<reference evidence="2 3" key="1">
    <citation type="submission" date="2017-07" db="EMBL/GenBank/DDBJ databases">
        <title>Draft Genome Sequences of Select Purple Nonsulfur Bacteria.</title>
        <authorList>
            <person name="Lasarre B."/>
            <person name="Mckinlay J.B."/>
        </authorList>
    </citation>
    <scope>NUCLEOTIDE SEQUENCE [LARGE SCALE GENOMIC DNA]</scope>
    <source>
        <strain evidence="2 3">DSM 11290</strain>
    </source>
</reference>
<feature type="chain" id="PRO_5016327622" description="DUF3887 domain-containing protein" evidence="1">
    <location>
        <begin position="29"/>
        <end position="173"/>
    </location>
</feature>
<dbReference type="RefSeq" id="WP_111435807.1">
    <property type="nucleotide sequence ID" value="NZ_JACIGG010000002.1"/>
</dbReference>
<feature type="signal peptide" evidence="1">
    <location>
        <begin position="1"/>
        <end position="28"/>
    </location>
</feature>
<dbReference type="OrthoDB" id="7722337at2"/>
<dbReference type="EMBL" id="NPEV01000047">
    <property type="protein sequence ID" value="RAI25445.1"/>
    <property type="molecule type" value="Genomic_DNA"/>
</dbReference>
<evidence type="ECO:0000313" key="3">
    <source>
        <dbReference type="Proteomes" id="UP000249299"/>
    </source>
</evidence>
<organism evidence="2 3">
    <name type="scientific">Rhodobium orientis</name>
    <dbReference type="NCBI Taxonomy" id="34017"/>
    <lineage>
        <taxon>Bacteria</taxon>
        <taxon>Pseudomonadati</taxon>
        <taxon>Pseudomonadota</taxon>
        <taxon>Alphaproteobacteria</taxon>
        <taxon>Hyphomicrobiales</taxon>
        <taxon>Rhodobiaceae</taxon>
        <taxon>Rhodobium</taxon>
    </lineage>
</organism>
<accession>A0A327JH49</accession>
<evidence type="ECO:0000313" key="2">
    <source>
        <dbReference type="EMBL" id="RAI25445.1"/>
    </source>
</evidence>